<dbReference type="AlphaFoldDB" id="A0A7S7SJZ0"/>
<organism evidence="1 2">
    <name type="scientific">Paludibaculum fermentans</name>
    <dbReference type="NCBI Taxonomy" id="1473598"/>
    <lineage>
        <taxon>Bacteria</taxon>
        <taxon>Pseudomonadati</taxon>
        <taxon>Acidobacteriota</taxon>
        <taxon>Terriglobia</taxon>
        <taxon>Bryobacterales</taxon>
        <taxon>Bryobacteraceae</taxon>
        <taxon>Paludibaculum</taxon>
    </lineage>
</organism>
<dbReference type="EMBL" id="CP063849">
    <property type="protein sequence ID" value="QOY88597.1"/>
    <property type="molecule type" value="Genomic_DNA"/>
</dbReference>
<dbReference type="PROSITE" id="PS51257">
    <property type="entry name" value="PROKAR_LIPOPROTEIN"/>
    <property type="match status" value="1"/>
</dbReference>
<evidence type="ECO:0000313" key="1">
    <source>
        <dbReference type="EMBL" id="QOY88597.1"/>
    </source>
</evidence>
<dbReference type="SUPFAM" id="SSF141318">
    <property type="entry name" value="TM0957-like"/>
    <property type="match status" value="1"/>
</dbReference>
<gene>
    <name evidence="1" type="ORF">IRI77_01145</name>
</gene>
<dbReference type="Pfam" id="PF10054">
    <property type="entry name" value="DUF2291"/>
    <property type="match status" value="1"/>
</dbReference>
<evidence type="ECO:0000313" key="2">
    <source>
        <dbReference type="Proteomes" id="UP000593892"/>
    </source>
</evidence>
<dbReference type="RefSeq" id="WP_194450259.1">
    <property type="nucleotide sequence ID" value="NZ_CP063849.1"/>
</dbReference>
<sequence length="196" mass="20955">MKRACAAILSLSLTACVPWTVRPIEGQSAAAAQDRFDATRFVDSQWQTKILPAIEASAVDVSGLPAASSRKAGTHFILKGTARVLKVNPAPPLGQMSLDFEPFDGHADAVLQIGPEVRGSSLRDATGLVQFSQFVNQIDFANVSSKLNARALQCLPPTAEIAGSEGRRIAFTGTFTAGDEIPHIVPVRFRWVEGVK</sequence>
<dbReference type="Proteomes" id="UP000593892">
    <property type="component" value="Chromosome"/>
</dbReference>
<dbReference type="InterPro" id="IPR036215">
    <property type="entry name" value="TM0957-like_sf"/>
</dbReference>
<dbReference type="KEGG" id="pfer:IRI77_01145"/>
<name>A0A7S7SJZ0_PALFE</name>
<dbReference type="InterPro" id="IPR014582">
    <property type="entry name" value="UCP033535_lipo"/>
</dbReference>
<keyword evidence="2" id="KW-1185">Reference proteome</keyword>
<protein>
    <submittedName>
        <fullName evidence="1">DUF2291 family protein</fullName>
    </submittedName>
</protein>
<proteinExistence type="predicted"/>
<accession>A0A7S7SJZ0</accession>
<reference evidence="1 2" key="1">
    <citation type="submission" date="2020-10" db="EMBL/GenBank/DDBJ databases">
        <title>Complete genome sequence of Paludibaculum fermentans P105T, a facultatively anaerobic acidobacterium capable of dissimilatory Fe(III) reduction.</title>
        <authorList>
            <person name="Dedysh S.N."/>
            <person name="Beletsky A.V."/>
            <person name="Kulichevskaya I.S."/>
            <person name="Mardanov A.V."/>
            <person name="Ravin N.V."/>
        </authorList>
    </citation>
    <scope>NUCLEOTIDE SEQUENCE [LARGE SCALE GENOMIC DNA]</scope>
    <source>
        <strain evidence="1 2">P105</strain>
    </source>
</reference>